<evidence type="ECO:0000256" key="1">
    <source>
        <dbReference type="ARBA" id="ARBA00004651"/>
    </source>
</evidence>
<feature type="transmembrane region" description="Helical" evidence="7">
    <location>
        <begin position="113"/>
        <end position="132"/>
    </location>
</feature>
<feature type="transmembrane region" description="Helical" evidence="7">
    <location>
        <begin position="87"/>
        <end position="106"/>
    </location>
</feature>
<dbReference type="EMBL" id="BAAAME010000005">
    <property type="protein sequence ID" value="GAA1750461.1"/>
    <property type="molecule type" value="Genomic_DNA"/>
</dbReference>
<dbReference type="CDD" id="cd06581">
    <property type="entry name" value="TM_PBP1_LivM_like"/>
    <property type="match status" value="1"/>
</dbReference>
<organism evidence="8 9">
    <name type="scientific">Aeromicrobium alkaliterrae</name>
    <dbReference type="NCBI Taxonomy" id="302168"/>
    <lineage>
        <taxon>Bacteria</taxon>
        <taxon>Bacillati</taxon>
        <taxon>Actinomycetota</taxon>
        <taxon>Actinomycetes</taxon>
        <taxon>Propionibacteriales</taxon>
        <taxon>Nocardioidaceae</taxon>
        <taxon>Aeromicrobium</taxon>
    </lineage>
</organism>
<keyword evidence="4 7" id="KW-1133">Transmembrane helix</keyword>
<keyword evidence="9" id="KW-1185">Reference proteome</keyword>
<feature type="compositionally biased region" description="Basic and acidic residues" evidence="6">
    <location>
        <begin position="318"/>
        <end position="327"/>
    </location>
</feature>
<reference evidence="8 9" key="1">
    <citation type="journal article" date="2019" name="Int. J. Syst. Evol. Microbiol.">
        <title>The Global Catalogue of Microorganisms (GCM) 10K type strain sequencing project: providing services to taxonomists for standard genome sequencing and annotation.</title>
        <authorList>
            <consortium name="The Broad Institute Genomics Platform"/>
            <consortium name="The Broad Institute Genome Sequencing Center for Infectious Disease"/>
            <person name="Wu L."/>
            <person name="Ma J."/>
        </authorList>
    </citation>
    <scope>NUCLEOTIDE SEQUENCE [LARGE SCALE GENOMIC DNA]</scope>
    <source>
        <strain evidence="8 9">JCM 13518</strain>
    </source>
</reference>
<name>A0ABN2K8E1_9ACTN</name>
<feature type="transmembrane region" description="Helical" evidence="7">
    <location>
        <begin position="239"/>
        <end position="264"/>
    </location>
</feature>
<feature type="compositionally biased region" description="Low complexity" evidence="6">
    <location>
        <begin position="330"/>
        <end position="340"/>
    </location>
</feature>
<dbReference type="InterPro" id="IPR001851">
    <property type="entry name" value="ABC_transp_permease"/>
</dbReference>
<protein>
    <submittedName>
        <fullName evidence="8">Branched-chain amino acid ABC transporter permease</fullName>
    </submittedName>
</protein>
<evidence type="ECO:0000256" key="3">
    <source>
        <dbReference type="ARBA" id="ARBA00022692"/>
    </source>
</evidence>
<proteinExistence type="predicted"/>
<feature type="region of interest" description="Disordered" evidence="6">
    <location>
        <begin position="312"/>
        <end position="340"/>
    </location>
</feature>
<dbReference type="RefSeq" id="WP_344203611.1">
    <property type="nucleotide sequence ID" value="NZ_BAAAME010000005.1"/>
</dbReference>
<evidence type="ECO:0000256" key="7">
    <source>
        <dbReference type="SAM" id="Phobius"/>
    </source>
</evidence>
<comment type="caution">
    <text evidence="8">The sequence shown here is derived from an EMBL/GenBank/DDBJ whole genome shotgun (WGS) entry which is preliminary data.</text>
</comment>
<gene>
    <name evidence="8" type="ORF">GCM10009710_32980</name>
</gene>
<evidence type="ECO:0000313" key="8">
    <source>
        <dbReference type="EMBL" id="GAA1750461.1"/>
    </source>
</evidence>
<dbReference type="Pfam" id="PF02653">
    <property type="entry name" value="BPD_transp_2"/>
    <property type="match status" value="1"/>
</dbReference>
<keyword evidence="3 7" id="KW-0812">Transmembrane</keyword>
<accession>A0ABN2K8E1</accession>
<dbReference type="InterPro" id="IPR043428">
    <property type="entry name" value="LivM-like"/>
</dbReference>
<comment type="subcellular location">
    <subcellularLocation>
        <location evidence="1">Cell membrane</location>
        <topology evidence="1">Multi-pass membrane protein</topology>
    </subcellularLocation>
</comment>
<evidence type="ECO:0000256" key="6">
    <source>
        <dbReference type="SAM" id="MobiDB-lite"/>
    </source>
</evidence>
<evidence type="ECO:0000313" key="9">
    <source>
        <dbReference type="Proteomes" id="UP001501057"/>
    </source>
</evidence>
<dbReference type="PANTHER" id="PTHR30482:SF20">
    <property type="entry name" value="HIGH-AFFINITY BRANCHED-CHAIN AMINO ACID TRANSPORT SYSTEM PERMEASE PROTEIN LIVM"/>
    <property type="match status" value="1"/>
</dbReference>
<evidence type="ECO:0000256" key="4">
    <source>
        <dbReference type="ARBA" id="ARBA00022989"/>
    </source>
</evidence>
<feature type="transmembrane region" description="Helical" evidence="7">
    <location>
        <begin position="152"/>
        <end position="176"/>
    </location>
</feature>
<evidence type="ECO:0000256" key="5">
    <source>
        <dbReference type="ARBA" id="ARBA00023136"/>
    </source>
</evidence>
<feature type="transmembrane region" description="Helical" evidence="7">
    <location>
        <begin position="62"/>
        <end position="81"/>
    </location>
</feature>
<sequence length="340" mass="35312">MTTVKRLGLLAWVVAVVVLLAAPFGVDRLTLDLLLDVAIMAVVVMSSNLLTGVTGQISLAQGAMLGFGAYTAAVLVNSSGWSPAATLPVAIAVGAAVGALAGLPALRISGIQLALVTLAIAMVFPTLVLRLGDAGGGPNGLILERGIQAPAWFPYPSAVFVYWLLIAITVVVFILARNLIGSRVGRMWLSIRDHELLASATGVNVQVHKLSCFTVSGGLAGLAGWMFTIHHEFVSPADFGLFLSINILLAMVVGGRASVLGPILGAVFLRLSTEGSTEVGVSPLLVPVVQGAVLILVLLMLPRGLADLPRTLRRRRPAKDGGSDDPRPPSTTSTPVKESV</sequence>
<dbReference type="PANTHER" id="PTHR30482">
    <property type="entry name" value="HIGH-AFFINITY BRANCHED-CHAIN AMINO ACID TRANSPORT SYSTEM PERMEASE"/>
    <property type="match status" value="1"/>
</dbReference>
<dbReference type="Proteomes" id="UP001501057">
    <property type="component" value="Unassembled WGS sequence"/>
</dbReference>
<keyword evidence="2" id="KW-1003">Cell membrane</keyword>
<evidence type="ECO:0000256" key="2">
    <source>
        <dbReference type="ARBA" id="ARBA00022475"/>
    </source>
</evidence>
<feature type="transmembrane region" description="Helical" evidence="7">
    <location>
        <begin position="31"/>
        <end position="50"/>
    </location>
</feature>
<keyword evidence="5 7" id="KW-0472">Membrane</keyword>
<feature type="transmembrane region" description="Helical" evidence="7">
    <location>
        <begin position="284"/>
        <end position="306"/>
    </location>
</feature>